<reference evidence="1 2" key="1">
    <citation type="submission" date="2017-11" db="EMBL/GenBank/DDBJ databases">
        <title>Genomic Encyclopedia of Archaeal and Bacterial Type Strains, Phase II (KMG-II): From Individual Species to Whole Genera.</title>
        <authorList>
            <person name="Goeker M."/>
        </authorList>
    </citation>
    <scope>NUCLEOTIDE SEQUENCE [LARGE SCALE GENOMIC DNA]</scope>
    <source>
        <strain evidence="1 2">DSM 25478</strain>
    </source>
</reference>
<keyword evidence="2" id="KW-1185">Reference proteome</keyword>
<protein>
    <submittedName>
        <fullName evidence="1">Uncharacterized protein</fullName>
    </submittedName>
</protein>
<proteinExistence type="predicted"/>
<dbReference type="AlphaFoldDB" id="A0A2M9CZX8"/>
<dbReference type="Proteomes" id="UP000231693">
    <property type="component" value="Unassembled WGS sequence"/>
</dbReference>
<comment type="caution">
    <text evidence="1">The sequence shown here is derived from an EMBL/GenBank/DDBJ whole genome shotgun (WGS) entry which is preliminary data.</text>
</comment>
<gene>
    <name evidence="1" type="ORF">CLV28_0678</name>
</gene>
<name>A0A2M9CZX8_9CELL</name>
<dbReference type="EMBL" id="PGFE01000001">
    <property type="protein sequence ID" value="PJJ77459.1"/>
    <property type="molecule type" value="Genomic_DNA"/>
</dbReference>
<evidence type="ECO:0000313" key="2">
    <source>
        <dbReference type="Proteomes" id="UP000231693"/>
    </source>
</evidence>
<sequence>MDRIPAALTGIGAELAGEQLDELTSIHTELLHAAETAPDDLAELIMTLDEPFQAVADVVAAGGGDLSADTSHVREDITAVMSYCVDAGFTIDAE</sequence>
<organism evidence="1 2">
    <name type="scientific">Sediminihabitans luteus</name>
    <dbReference type="NCBI Taxonomy" id="1138585"/>
    <lineage>
        <taxon>Bacteria</taxon>
        <taxon>Bacillati</taxon>
        <taxon>Actinomycetota</taxon>
        <taxon>Actinomycetes</taxon>
        <taxon>Micrococcales</taxon>
        <taxon>Cellulomonadaceae</taxon>
        <taxon>Sediminihabitans</taxon>
    </lineage>
</organism>
<accession>A0A2M9CZX8</accession>
<evidence type="ECO:0000313" key="1">
    <source>
        <dbReference type="EMBL" id="PJJ77459.1"/>
    </source>
</evidence>